<dbReference type="GO" id="GO:0071555">
    <property type="term" value="P:cell wall organization"/>
    <property type="evidence" value="ECO:0007669"/>
    <property type="project" value="UniProtKB-KW"/>
</dbReference>
<dbReference type="RefSeq" id="WP_156355185.1">
    <property type="nucleotide sequence ID" value="NZ_CACRST010000025.1"/>
</dbReference>
<evidence type="ECO:0000256" key="3">
    <source>
        <dbReference type="ARBA" id="ARBA00022989"/>
    </source>
</evidence>
<evidence type="ECO:0000256" key="4">
    <source>
        <dbReference type="ARBA" id="ARBA00023136"/>
    </source>
</evidence>
<keyword evidence="4 7" id="KW-0472">Membrane</keyword>
<evidence type="ECO:0000256" key="7">
    <source>
        <dbReference type="SAM" id="Phobius"/>
    </source>
</evidence>
<dbReference type="EMBL" id="CACRST010000025">
    <property type="protein sequence ID" value="VYT28352.1"/>
    <property type="molecule type" value="Genomic_DNA"/>
</dbReference>
<dbReference type="PANTHER" id="PTHR30518:SF2">
    <property type="entry name" value="ENDOLYTIC MUREIN TRANSGLYCOSYLASE"/>
    <property type="match status" value="1"/>
</dbReference>
<accession>A0A6N2VHD9</accession>
<protein>
    <submittedName>
        <fullName evidence="8">YceG-like family protein</fullName>
    </submittedName>
</protein>
<keyword evidence="1" id="KW-1003">Cell membrane</keyword>
<keyword evidence="2 7" id="KW-0812">Transmembrane</keyword>
<evidence type="ECO:0000256" key="6">
    <source>
        <dbReference type="ARBA" id="ARBA00023316"/>
    </source>
</evidence>
<keyword evidence="5" id="KW-0456">Lyase</keyword>
<name>A0A6N2VHD9_9FIRM</name>
<keyword evidence="3 7" id="KW-1133">Transmembrane helix</keyword>
<proteinExistence type="predicted"/>
<dbReference type="PANTHER" id="PTHR30518">
    <property type="entry name" value="ENDOLYTIC MUREIN TRANSGLYCOSYLASE"/>
    <property type="match status" value="1"/>
</dbReference>
<feature type="transmembrane region" description="Helical" evidence="7">
    <location>
        <begin position="12"/>
        <end position="35"/>
    </location>
</feature>
<evidence type="ECO:0000256" key="5">
    <source>
        <dbReference type="ARBA" id="ARBA00023239"/>
    </source>
</evidence>
<dbReference type="InterPro" id="IPR003770">
    <property type="entry name" value="MLTG-like"/>
</dbReference>
<dbReference type="Gene3D" id="3.30.1490.480">
    <property type="entry name" value="Endolytic murein transglycosylase"/>
    <property type="match status" value="1"/>
</dbReference>
<dbReference type="Pfam" id="PF02618">
    <property type="entry name" value="YceG"/>
    <property type="match status" value="1"/>
</dbReference>
<organism evidence="8">
    <name type="scientific">Blautia glucerasea</name>
    <dbReference type="NCBI Taxonomy" id="536633"/>
    <lineage>
        <taxon>Bacteria</taxon>
        <taxon>Bacillati</taxon>
        <taxon>Bacillota</taxon>
        <taxon>Clostridia</taxon>
        <taxon>Lachnospirales</taxon>
        <taxon>Lachnospiraceae</taxon>
        <taxon>Blautia</taxon>
    </lineage>
</organism>
<sequence length="133" mass="14592">MGDTRDQIGKAGVFVAGGAFKIALYVCLVVLVIWIGRTSYQFGHDIFNQQPMSPGEGQEITVVVKEDDSVYDIAKTLESKGLVEDAKVFWVQEKFSNYKGQMKPGTYLLSTAYEPSRIMAILSGDAEQEGADS</sequence>
<gene>
    <name evidence="8" type="ORF">BGLFYP119_02632</name>
</gene>
<dbReference type="AlphaFoldDB" id="A0A6N2VHD9"/>
<dbReference type="GO" id="GO:0016829">
    <property type="term" value="F:lyase activity"/>
    <property type="evidence" value="ECO:0007669"/>
    <property type="project" value="UniProtKB-KW"/>
</dbReference>
<reference evidence="8" key="1">
    <citation type="submission" date="2019-11" db="EMBL/GenBank/DDBJ databases">
        <authorList>
            <person name="Feng L."/>
        </authorList>
    </citation>
    <scope>NUCLEOTIDE SEQUENCE</scope>
    <source>
        <strain evidence="8">BgluceraseaLFYP119</strain>
    </source>
</reference>
<evidence type="ECO:0000313" key="8">
    <source>
        <dbReference type="EMBL" id="VYT28352.1"/>
    </source>
</evidence>
<keyword evidence="6" id="KW-0961">Cell wall biogenesis/degradation</keyword>
<evidence type="ECO:0000256" key="1">
    <source>
        <dbReference type="ARBA" id="ARBA00022475"/>
    </source>
</evidence>
<evidence type="ECO:0000256" key="2">
    <source>
        <dbReference type="ARBA" id="ARBA00022692"/>
    </source>
</evidence>